<dbReference type="OrthoDB" id="9795133at2"/>
<keyword evidence="9 11" id="KW-1133">Transmembrane helix</keyword>
<feature type="domain" description="PAC" evidence="14">
    <location>
        <begin position="384"/>
        <end position="436"/>
    </location>
</feature>
<dbReference type="SMART" id="SM00388">
    <property type="entry name" value="HisKA"/>
    <property type="match status" value="1"/>
</dbReference>
<dbReference type="InterPro" id="IPR000700">
    <property type="entry name" value="PAS-assoc_C"/>
</dbReference>
<evidence type="ECO:0000256" key="11">
    <source>
        <dbReference type="SAM" id="Phobius"/>
    </source>
</evidence>
<dbReference type="Pfam" id="PF05231">
    <property type="entry name" value="MASE1"/>
    <property type="match status" value="1"/>
</dbReference>
<evidence type="ECO:0000259" key="13">
    <source>
        <dbReference type="PROSITE" id="PS50112"/>
    </source>
</evidence>
<comment type="subcellular location">
    <subcellularLocation>
        <location evidence="2">Cell membrane</location>
        <topology evidence="2">Multi-pass membrane protein</topology>
    </subcellularLocation>
</comment>
<name>A0A368K0B4_9HYPH</name>
<dbReference type="FunFam" id="3.30.450.20:FF:000099">
    <property type="entry name" value="Sensory box sensor histidine kinase"/>
    <property type="match status" value="1"/>
</dbReference>
<dbReference type="Pfam" id="PF08447">
    <property type="entry name" value="PAS_3"/>
    <property type="match status" value="5"/>
</dbReference>
<evidence type="ECO:0000313" key="16">
    <source>
        <dbReference type="Proteomes" id="UP000253420"/>
    </source>
</evidence>
<gene>
    <name evidence="15" type="ORF">DUT91_21005</name>
</gene>
<feature type="transmembrane region" description="Helical" evidence="11">
    <location>
        <begin position="117"/>
        <end position="147"/>
    </location>
</feature>
<dbReference type="SUPFAM" id="SSF55785">
    <property type="entry name" value="PYP-like sensor domain (PAS domain)"/>
    <property type="match status" value="5"/>
</dbReference>
<dbReference type="Gene3D" id="3.30.450.20">
    <property type="entry name" value="PAS domain"/>
    <property type="match status" value="5"/>
</dbReference>
<evidence type="ECO:0000259" key="12">
    <source>
        <dbReference type="PROSITE" id="PS50109"/>
    </source>
</evidence>
<dbReference type="InterPro" id="IPR001610">
    <property type="entry name" value="PAC"/>
</dbReference>
<feature type="domain" description="PAC" evidence="14">
    <location>
        <begin position="516"/>
        <end position="568"/>
    </location>
</feature>
<sequence length="1199" mass="135354">MMRVWSYRPRFSHLGLFITAYVVGCGFAQSLAIVPGTGISIWPASGLFIATLVLASRPSWPWWILGGCLAELFSNFLWFHSPLPAAFLIYTGNALAAMAGAWLVTRTLRRPVRLETLWEVLAFIVLGAGVAPVVSATVGSATLAWFGMQSQTFVAAWPLWWIGDATGVLIVAPLALIVFQDWRGEAQLSAARWMEACVLGLIFLGVAALSLSGYLPFAYVIMPPLLWAAVRFEFKGAVVALTLLALITAVFTISGASQFAGDPESQRQKQIMLQLFLAISAFSALIMAAISRQHQLTLVTSRNRERELSQLVDMVPSHVWRLTPDGKPVFFNKRMADFLGLDVADTDKPGMTRLAAMIEAFIHPNEAAEFGTILRHCLTTGEVFAMRYRLRRADGVYRWMSSRAEPMRDEGGRIVQWYGLCHDIDDQMHAEEALRRSERQLQEMIDAVPVRIWRVTPTGGPVYLNKRYQDHFRSVIPNFEALERRIENLLQELIHPEDALEVQRTLRNCFETGDGSAMRFRGLEKDGAYRWAECRVEPLRDEDGAVAQWYGVSLDIDDEVRVQEALRNRERELLQLVNMAPVHIKRLTPDGEPTFFNKRALDFFGLNDLVQVDKPDMSRLAAAIQSLVHPEDAAGLLETAQHSFVAGEPYSVKYRMLRSDGVYRWFDGRGEPLRDQNEAIVQWYVVSIDIDDEMRAQEALRDRERLLQQMVDAVPVNILTFTPDGKPSFVNKRYQDFLGINFPQFETIEEQLQAFVHPDDVSEMVRELRNCFKTGDTFLMRYRRRGKSGAYYWTEGRMEPFLDQNGVIEHWYAVSLDIDDEMRAQEALRERERALWRLIETLPVMIDCAAPDGEPVYRSRQLCEFLGYELEELDGTGKGRMAGTLDAGVHPDDVAGVKERYAHSLATGEPYARKFRLRRFDGEYRWIETRVAPMRTPDGAIVQWNIIVLDIDSEVRTQEQLRLAQERLARASQAASLSELSASIAHEVNQPLAAIVANSHACQRWLTAEPPNLERAQKTVERVIRDANSAADVVSRIRALFKQSVETRTNMTFDGVISEALSLVAEEASRRRARIDLDVEGDLPLVALDRVQIQQVLINLIRNGMEAMDSTAGDRVLGMRVCRIGDAIQTEISDRGGGIEFPEKVFEPFFTTKQNGMGMGLAICRSIIESHGGRLWMEKNEPHGTTFIFTLPVEANAAV</sequence>
<feature type="transmembrane region" description="Helical" evidence="11">
    <location>
        <begin position="85"/>
        <end position="105"/>
    </location>
</feature>
<comment type="catalytic activity">
    <reaction evidence="1">
        <text>ATP + protein L-histidine = ADP + protein N-phospho-L-histidine.</text>
        <dbReference type="EC" id="2.7.13.3"/>
    </reaction>
</comment>
<dbReference type="EC" id="2.7.13.3" evidence="3"/>
<evidence type="ECO:0000256" key="1">
    <source>
        <dbReference type="ARBA" id="ARBA00000085"/>
    </source>
</evidence>
<feature type="domain" description="Histidine kinase" evidence="12">
    <location>
        <begin position="983"/>
        <end position="1195"/>
    </location>
</feature>
<dbReference type="PRINTS" id="PR00344">
    <property type="entry name" value="BCTRLSENSOR"/>
</dbReference>
<evidence type="ECO:0000256" key="3">
    <source>
        <dbReference type="ARBA" id="ARBA00012438"/>
    </source>
</evidence>
<dbReference type="Pfam" id="PF00512">
    <property type="entry name" value="HisKA"/>
    <property type="match status" value="1"/>
</dbReference>
<dbReference type="GO" id="GO:0000155">
    <property type="term" value="F:phosphorelay sensor kinase activity"/>
    <property type="evidence" value="ECO:0007669"/>
    <property type="project" value="InterPro"/>
</dbReference>
<evidence type="ECO:0000256" key="9">
    <source>
        <dbReference type="ARBA" id="ARBA00022989"/>
    </source>
</evidence>
<dbReference type="Proteomes" id="UP000253420">
    <property type="component" value="Unassembled WGS sequence"/>
</dbReference>
<dbReference type="CDD" id="cd00130">
    <property type="entry name" value="PAS"/>
    <property type="match status" value="5"/>
</dbReference>
<dbReference type="SUPFAM" id="SSF47384">
    <property type="entry name" value="Homodimeric domain of signal transducing histidine kinase"/>
    <property type="match status" value="1"/>
</dbReference>
<evidence type="ECO:0000259" key="14">
    <source>
        <dbReference type="PROSITE" id="PS50113"/>
    </source>
</evidence>
<keyword evidence="16" id="KW-1185">Reference proteome</keyword>
<feature type="domain" description="PAS" evidence="13">
    <location>
        <begin position="569"/>
        <end position="647"/>
    </location>
</feature>
<dbReference type="PANTHER" id="PTHR43304">
    <property type="entry name" value="PHYTOCHROME-LIKE PROTEIN CPH1"/>
    <property type="match status" value="1"/>
</dbReference>
<dbReference type="AlphaFoldDB" id="A0A368K0B4"/>
<evidence type="ECO:0000256" key="4">
    <source>
        <dbReference type="ARBA" id="ARBA00022475"/>
    </source>
</evidence>
<dbReference type="Gene3D" id="3.30.565.10">
    <property type="entry name" value="Histidine kinase-like ATPase, C-terminal domain"/>
    <property type="match status" value="1"/>
</dbReference>
<feature type="domain" description="PAC" evidence="14">
    <location>
        <begin position="911"/>
        <end position="963"/>
    </location>
</feature>
<evidence type="ECO:0000256" key="6">
    <source>
        <dbReference type="ARBA" id="ARBA00022679"/>
    </source>
</evidence>
<dbReference type="Pfam" id="PF02518">
    <property type="entry name" value="HATPase_c"/>
    <property type="match status" value="1"/>
</dbReference>
<feature type="domain" description="PAC" evidence="14">
    <location>
        <begin position="650"/>
        <end position="702"/>
    </location>
</feature>
<dbReference type="InterPro" id="IPR036890">
    <property type="entry name" value="HATPase_C_sf"/>
</dbReference>
<comment type="caution">
    <text evidence="15">The sequence shown here is derived from an EMBL/GenBank/DDBJ whole genome shotgun (WGS) entry which is preliminary data.</text>
</comment>
<dbReference type="PANTHER" id="PTHR43304:SF1">
    <property type="entry name" value="PAC DOMAIN-CONTAINING PROTEIN"/>
    <property type="match status" value="1"/>
</dbReference>
<proteinExistence type="predicted"/>
<protein>
    <recommendedName>
        <fullName evidence="3">histidine kinase</fullName>
        <ecNumber evidence="3">2.7.13.3</ecNumber>
    </recommendedName>
</protein>
<dbReference type="InterPro" id="IPR005467">
    <property type="entry name" value="His_kinase_dom"/>
</dbReference>
<dbReference type="InterPro" id="IPR035965">
    <property type="entry name" value="PAS-like_dom_sf"/>
</dbReference>
<dbReference type="SUPFAM" id="SSF55874">
    <property type="entry name" value="ATPase domain of HSP90 chaperone/DNA topoisomerase II/histidine kinase"/>
    <property type="match status" value="1"/>
</dbReference>
<dbReference type="Gene3D" id="1.10.287.130">
    <property type="match status" value="1"/>
</dbReference>
<evidence type="ECO:0000313" key="15">
    <source>
        <dbReference type="EMBL" id="RCS21893.1"/>
    </source>
</evidence>
<dbReference type="PROSITE" id="PS50112">
    <property type="entry name" value="PAS"/>
    <property type="match status" value="4"/>
</dbReference>
<feature type="transmembrane region" description="Helical" evidence="11">
    <location>
        <begin position="12"/>
        <end position="33"/>
    </location>
</feature>
<keyword evidence="4" id="KW-1003">Cell membrane</keyword>
<accession>A0A368K0B4</accession>
<dbReference type="InterPro" id="IPR007895">
    <property type="entry name" value="MASE1"/>
</dbReference>
<organism evidence="15 16">
    <name type="scientific">Phyllobacterium salinisoli</name>
    <dbReference type="NCBI Taxonomy" id="1899321"/>
    <lineage>
        <taxon>Bacteria</taxon>
        <taxon>Pseudomonadati</taxon>
        <taxon>Pseudomonadota</taxon>
        <taxon>Alphaproteobacteria</taxon>
        <taxon>Hyphomicrobiales</taxon>
        <taxon>Phyllobacteriaceae</taxon>
        <taxon>Phyllobacterium</taxon>
    </lineage>
</organism>
<reference evidence="15 16" key="1">
    <citation type="submission" date="2018-07" db="EMBL/GenBank/DDBJ databases">
        <title>The draft genome of Phyllobacterium salinisoli.</title>
        <authorList>
            <person name="Liu L."/>
            <person name="Li L."/>
            <person name="Zhang X."/>
            <person name="Liang L."/>
        </authorList>
    </citation>
    <scope>NUCLEOTIDE SEQUENCE [LARGE SCALE GENOMIC DNA]</scope>
    <source>
        <strain evidence="15 16">LLAN61</strain>
    </source>
</reference>
<feature type="transmembrane region" description="Helical" evidence="11">
    <location>
        <begin position="271"/>
        <end position="290"/>
    </location>
</feature>
<dbReference type="NCBIfam" id="TIGR00229">
    <property type="entry name" value="sensory_box"/>
    <property type="match status" value="4"/>
</dbReference>
<keyword evidence="10 11" id="KW-0472">Membrane</keyword>
<dbReference type="GO" id="GO:0005886">
    <property type="term" value="C:plasma membrane"/>
    <property type="evidence" value="ECO:0007669"/>
    <property type="project" value="UniProtKB-SubCell"/>
</dbReference>
<feature type="transmembrane region" description="Helical" evidence="11">
    <location>
        <begin position="62"/>
        <end position="79"/>
    </location>
</feature>
<feature type="domain" description="PAS" evidence="13">
    <location>
        <begin position="304"/>
        <end position="381"/>
    </location>
</feature>
<feature type="transmembrane region" description="Helical" evidence="11">
    <location>
        <begin position="159"/>
        <end position="179"/>
    </location>
</feature>
<dbReference type="InterPro" id="IPR004358">
    <property type="entry name" value="Sig_transdc_His_kin-like_C"/>
</dbReference>
<keyword evidence="6" id="KW-0808">Transferase</keyword>
<dbReference type="SMART" id="SM00086">
    <property type="entry name" value="PAC"/>
    <property type="match status" value="5"/>
</dbReference>
<dbReference type="InterPro" id="IPR013655">
    <property type="entry name" value="PAS_fold_3"/>
</dbReference>
<dbReference type="InterPro" id="IPR003594">
    <property type="entry name" value="HATPase_dom"/>
</dbReference>
<dbReference type="CDD" id="cd00082">
    <property type="entry name" value="HisKA"/>
    <property type="match status" value="1"/>
</dbReference>
<evidence type="ECO:0000256" key="10">
    <source>
        <dbReference type="ARBA" id="ARBA00023136"/>
    </source>
</evidence>
<dbReference type="InterPro" id="IPR000014">
    <property type="entry name" value="PAS"/>
</dbReference>
<keyword evidence="8" id="KW-0418">Kinase</keyword>
<feature type="transmembrane region" description="Helical" evidence="11">
    <location>
        <begin position="237"/>
        <end position="259"/>
    </location>
</feature>
<evidence type="ECO:0000256" key="2">
    <source>
        <dbReference type="ARBA" id="ARBA00004651"/>
    </source>
</evidence>
<keyword evidence="7 11" id="KW-0812">Transmembrane</keyword>
<dbReference type="InterPro" id="IPR036097">
    <property type="entry name" value="HisK_dim/P_sf"/>
</dbReference>
<dbReference type="InterPro" id="IPR003661">
    <property type="entry name" value="HisK_dim/P_dom"/>
</dbReference>
<feature type="domain" description="PAC" evidence="14">
    <location>
        <begin position="776"/>
        <end position="830"/>
    </location>
</feature>
<feature type="domain" description="PAS" evidence="13">
    <location>
        <begin position="703"/>
        <end position="775"/>
    </location>
</feature>
<dbReference type="EMBL" id="QOZG01000012">
    <property type="protein sequence ID" value="RCS21893.1"/>
    <property type="molecule type" value="Genomic_DNA"/>
</dbReference>
<feature type="transmembrane region" description="Helical" evidence="11">
    <location>
        <begin position="39"/>
        <end position="55"/>
    </location>
</feature>
<feature type="transmembrane region" description="Helical" evidence="11">
    <location>
        <begin position="191"/>
        <end position="217"/>
    </location>
</feature>
<dbReference type="RefSeq" id="WP_114442443.1">
    <property type="nucleotide sequence ID" value="NZ_QOZG01000012.1"/>
</dbReference>
<dbReference type="InterPro" id="IPR052162">
    <property type="entry name" value="Sensor_kinase/Photoreceptor"/>
</dbReference>
<evidence type="ECO:0000256" key="7">
    <source>
        <dbReference type="ARBA" id="ARBA00022692"/>
    </source>
</evidence>
<dbReference type="PROSITE" id="PS50113">
    <property type="entry name" value="PAC"/>
    <property type="match status" value="5"/>
</dbReference>
<dbReference type="PROSITE" id="PS50109">
    <property type="entry name" value="HIS_KIN"/>
    <property type="match status" value="1"/>
</dbReference>
<dbReference type="SMART" id="SM00091">
    <property type="entry name" value="PAS"/>
    <property type="match status" value="5"/>
</dbReference>
<dbReference type="SMART" id="SM00387">
    <property type="entry name" value="HATPase_c"/>
    <property type="match status" value="1"/>
</dbReference>
<keyword evidence="5" id="KW-0597">Phosphoprotein</keyword>
<feature type="domain" description="PAS" evidence="13">
    <location>
        <begin position="831"/>
        <end position="908"/>
    </location>
</feature>
<evidence type="ECO:0000256" key="8">
    <source>
        <dbReference type="ARBA" id="ARBA00022777"/>
    </source>
</evidence>
<evidence type="ECO:0000256" key="5">
    <source>
        <dbReference type="ARBA" id="ARBA00022553"/>
    </source>
</evidence>